<evidence type="ECO:0008006" key="3">
    <source>
        <dbReference type="Google" id="ProtNLM"/>
    </source>
</evidence>
<keyword evidence="2" id="KW-1185">Reference proteome</keyword>
<name>A0A401GTE3_9APHY</name>
<dbReference type="InParanoid" id="A0A401GTE3"/>
<evidence type="ECO:0000313" key="1">
    <source>
        <dbReference type="EMBL" id="GBE85498.1"/>
    </source>
</evidence>
<dbReference type="RefSeq" id="XP_027616411.1">
    <property type="nucleotide sequence ID" value="XM_027760610.1"/>
</dbReference>
<sequence length="128" mass="14640">MPMLTSLELSDISLDEFMDFVETVQSPVNPPLFPLVEMLVIALPPEFNFTVHFFRAFPSLRHLKLLDTHSTPFLVLLATLMQAQLGQNPNSLTQLPCWDDLRTITLTMLDNVDQYTSTFCFVLFAFAR</sequence>
<organism evidence="1 2">
    <name type="scientific">Sparassis crispa</name>
    <dbReference type="NCBI Taxonomy" id="139825"/>
    <lineage>
        <taxon>Eukaryota</taxon>
        <taxon>Fungi</taxon>
        <taxon>Dikarya</taxon>
        <taxon>Basidiomycota</taxon>
        <taxon>Agaricomycotina</taxon>
        <taxon>Agaricomycetes</taxon>
        <taxon>Polyporales</taxon>
        <taxon>Sparassidaceae</taxon>
        <taxon>Sparassis</taxon>
    </lineage>
</organism>
<proteinExistence type="predicted"/>
<reference evidence="1 2" key="1">
    <citation type="journal article" date="2018" name="Sci. Rep.">
        <title>Genome sequence of the cauliflower mushroom Sparassis crispa (Hanabiratake) and its association with beneficial usage.</title>
        <authorList>
            <person name="Kiyama R."/>
            <person name="Furutani Y."/>
            <person name="Kawaguchi K."/>
            <person name="Nakanishi T."/>
        </authorList>
    </citation>
    <scope>NUCLEOTIDE SEQUENCE [LARGE SCALE GENOMIC DNA]</scope>
</reference>
<protein>
    <recommendedName>
        <fullName evidence="3">F-box domain-containing protein</fullName>
    </recommendedName>
</protein>
<gene>
    <name evidence="1" type="ORF">SCP_0800150</name>
</gene>
<dbReference type="GeneID" id="38782415"/>
<accession>A0A401GTE3</accession>
<dbReference type="AlphaFoldDB" id="A0A401GTE3"/>
<comment type="caution">
    <text evidence="1">The sequence shown here is derived from an EMBL/GenBank/DDBJ whole genome shotgun (WGS) entry which is preliminary data.</text>
</comment>
<dbReference type="Proteomes" id="UP000287166">
    <property type="component" value="Unassembled WGS sequence"/>
</dbReference>
<dbReference type="EMBL" id="BFAD01000008">
    <property type="protein sequence ID" value="GBE85498.1"/>
    <property type="molecule type" value="Genomic_DNA"/>
</dbReference>
<evidence type="ECO:0000313" key="2">
    <source>
        <dbReference type="Proteomes" id="UP000287166"/>
    </source>
</evidence>